<dbReference type="Proteomes" id="UP000292209">
    <property type="component" value="Unassembled WGS sequence"/>
</dbReference>
<evidence type="ECO:0000259" key="1">
    <source>
        <dbReference type="PROSITE" id="PS50943"/>
    </source>
</evidence>
<feature type="domain" description="HTH cro/C1-type" evidence="1">
    <location>
        <begin position="44"/>
        <end position="98"/>
    </location>
</feature>
<dbReference type="AlphaFoldDB" id="A0A4Q7PB10"/>
<dbReference type="InterPro" id="IPR010982">
    <property type="entry name" value="Lambda_DNA-bd_dom_sf"/>
</dbReference>
<comment type="caution">
    <text evidence="2">The sequence shown here is derived from an EMBL/GenBank/DDBJ whole genome shotgun (WGS) entry which is preliminary data.</text>
</comment>
<dbReference type="CDD" id="cd00093">
    <property type="entry name" value="HTH_XRE"/>
    <property type="match status" value="1"/>
</dbReference>
<name>A0A4Q7PB10_9BACT</name>
<gene>
    <name evidence="2" type="ORF">BC751_2754</name>
</gene>
<dbReference type="PROSITE" id="PS50943">
    <property type="entry name" value="HTH_CROC1"/>
    <property type="match status" value="1"/>
</dbReference>
<keyword evidence="3" id="KW-1185">Reference proteome</keyword>
<protein>
    <submittedName>
        <fullName evidence="2">Helix-turn-helix protein</fullName>
    </submittedName>
</protein>
<organism evidence="2 3">
    <name type="scientific">Cecembia calidifontis</name>
    <dbReference type="NCBI Taxonomy" id="1187080"/>
    <lineage>
        <taxon>Bacteria</taxon>
        <taxon>Pseudomonadati</taxon>
        <taxon>Bacteroidota</taxon>
        <taxon>Cytophagia</taxon>
        <taxon>Cytophagales</taxon>
        <taxon>Cyclobacteriaceae</taxon>
        <taxon>Cecembia</taxon>
    </lineage>
</organism>
<dbReference type="SUPFAM" id="SSF47413">
    <property type="entry name" value="lambda repressor-like DNA-binding domains"/>
    <property type="match status" value="1"/>
</dbReference>
<dbReference type="InterPro" id="IPR001387">
    <property type="entry name" value="Cro/C1-type_HTH"/>
</dbReference>
<evidence type="ECO:0000313" key="3">
    <source>
        <dbReference type="Proteomes" id="UP000292209"/>
    </source>
</evidence>
<reference evidence="2 3" key="1">
    <citation type="submission" date="2019-02" db="EMBL/GenBank/DDBJ databases">
        <title>Genomic Encyclopedia of Archaeal and Bacterial Type Strains, Phase II (KMG-II): from individual species to whole genera.</title>
        <authorList>
            <person name="Goeker M."/>
        </authorList>
    </citation>
    <scope>NUCLEOTIDE SEQUENCE [LARGE SCALE GENOMIC DNA]</scope>
    <source>
        <strain evidence="2 3">DSM 21411</strain>
    </source>
</reference>
<evidence type="ECO:0000313" key="2">
    <source>
        <dbReference type="EMBL" id="RZS97157.1"/>
    </source>
</evidence>
<dbReference type="GO" id="GO:0003677">
    <property type="term" value="F:DNA binding"/>
    <property type="evidence" value="ECO:0007669"/>
    <property type="project" value="InterPro"/>
</dbReference>
<proteinExistence type="predicted"/>
<dbReference type="RefSeq" id="WP_130275972.1">
    <property type="nucleotide sequence ID" value="NZ_SGXG01000001.1"/>
</dbReference>
<accession>A0A4Q7PB10</accession>
<dbReference type="SMART" id="SM00530">
    <property type="entry name" value="HTH_XRE"/>
    <property type="match status" value="1"/>
</dbReference>
<dbReference type="EMBL" id="SGXG01000001">
    <property type="protein sequence ID" value="RZS97157.1"/>
    <property type="molecule type" value="Genomic_DNA"/>
</dbReference>
<dbReference type="OrthoDB" id="680449at2"/>
<dbReference type="Pfam" id="PF01381">
    <property type="entry name" value="HTH_3"/>
    <property type="match status" value="1"/>
</dbReference>
<sequence length="179" mass="20402">MTNENKAQQLFSNAKKDESWLKKAQWRKENRHWLDRSFDIAVEVLAAIKSRKMTQVELAEKLGVSAQYVNKLLKGQENLTLDTIGKLEKVLSISLIEIKTSSAIEETPTLPEKKKQNQPVEKTITLKVKLKPIKKIEKLANTSVQSKVQPKYIKAYEVGTVESDYMMVAEALSEYSYGN</sequence>
<dbReference type="Gene3D" id="1.10.260.40">
    <property type="entry name" value="lambda repressor-like DNA-binding domains"/>
    <property type="match status" value="1"/>
</dbReference>